<dbReference type="Gene3D" id="1.10.510.10">
    <property type="entry name" value="Transferase(Phosphotransferase) domain 1"/>
    <property type="match status" value="1"/>
</dbReference>
<sequence length="360" mass="40678">MAFHQSEILGTLFESTIRYTNVKPVGLGPFGVLCSAYDSFVQQTVAIRKIIDPFSTVTLAKRTFLEVKLLKQLLHENLICLSDVFISPSEEVYLVIEPVGCDLGRIIKHTRLDETTTKFFMYQIMRGLKYLHSAGVMHYDLQPSNLLVNQENTLKICDFGITILGESQTVGYVPSKFYRAPESNMLAWQPHGLRVDVWSAGCIFAEMLRGVPLFPGADQLNQLNLTTDAIGDPPQEFIDRITSKITREFVDSLPKKGPYSHQLKTIFAGFEESAVDLLEKILVFTPEKRISAGDALQHPYLALYHDPSNEPVAEIQFDWSFKDADIPKETWRAMIYAEAEHFCTTMLMAINDLSGLAWNN</sequence>
<dbReference type="VEuPathDB" id="FungiDB:EYZ11_004116"/>
<proteinExistence type="predicted"/>
<comment type="caution">
    <text evidence="7">The sequence shown here is derived from an EMBL/GenBank/DDBJ whole genome shotgun (WGS) entry which is preliminary data.</text>
</comment>
<dbReference type="SUPFAM" id="SSF56112">
    <property type="entry name" value="Protein kinase-like (PK-like)"/>
    <property type="match status" value="1"/>
</dbReference>
<feature type="domain" description="Protein kinase" evidence="6">
    <location>
        <begin position="19"/>
        <end position="301"/>
    </location>
</feature>
<name>A0A4S3JLD9_9EURO</name>
<dbReference type="AlphaFoldDB" id="A0A4S3JLD9"/>
<keyword evidence="5" id="KW-0067">ATP-binding</keyword>
<keyword evidence="8" id="KW-1185">Reference proteome</keyword>
<dbReference type="InterPro" id="IPR050117">
    <property type="entry name" value="MAPK"/>
</dbReference>
<dbReference type="PROSITE" id="PS50011">
    <property type="entry name" value="PROTEIN_KINASE_DOM"/>
    <property type="match status" value="1"/>
</dbReference>
<evidence type="ECO:0000256" key="2">
    <source>
        <dbReference type="ARBA" id="ARBA00022679"/>
    </source>
</evidence>
<keyword evidence="1" id="KW-0723">Serine/threonine-protein kinase</keyword>
<dbReference type="Gene3D" id="3.30.200.20">
    <property type="entry name" value="Phosphorylase Kinase, domain 1"/>
    <property type="match status" value="1"/>
</dbReference>
<dbReference type="Pfam" id="PF00069">
    <property type="entry name" value="Pkinase"/>
    <property type="match status" value="1"/>
</dbReference>
<dbReference type="STRING" id="1220188.A0A4S3JLD9"/>
<keyword evidence="3" id="KW-0547">Nucleotide-binding</keyword>
<evidence type="ECO:0000259" key="6">
    <source>
        <dbReference type="PROSITE" id="PS50011"/>
    </source>
</evidence>
<evidence type="ECO:0000256" key="4">
    <source>
        <dbReference type="ARBA" id="ARBA00022777"/>
    </source>
</evidence>
<dbReference type="Proteomes" id="UP000308092">
    <property type="component" value="Unassembled WGS sequence"/>
</dbReference>
<dbReference type="FunFam" id="1.10.510.10:FF:000624">
    <property type="entry name" value="Mitogen-activated protein kinase"/>
    <property type="match status" value="1"/>
</dbReference>
<dbReference type="InterPro" id="IPR000719">
    <property type="entry name" value="Prot_kinase_dom"/>
</dbReference>
<keyword evidence="2" id="KW-0808">Transferase</keyword>
<reference evidence="7 8" key="1">
    <citation type="submission" date="2019-03" db="EMBL/GenBank/DDBJ databases">
        <title>The genome sequence of a newly discovered highly antifungal drug resistant Aspergillus species, Aspergillus tanneri NIH 1004.</title>
        <authorList>
            <person name="Mounaud S."/>
            <person name="Singh I."/>
            <person name="Joardar V."/>
            <person name="Pakala S."/>
            <person name="Pakala S."/>
            <person name="Venepally P."/>
            <person name="Hoover J."/>
            <person name="Nierman W."/>
            <person name="Chung J."/>
            <person name="Losada L."/>
        </authorList>
    </citation>
    <scope>NUCLEOTIDE SEQUENCE [LARGE SCALE GENOMIC DNA]</scope>
    <source>
        <strain evidence="7 8">NIH1004</strain>
    </source>
</reference>
<dbReference type="EMBL" id="SOSA01000114">
    <property type="protein sequence ID" value="THC96419.1"/>
    <property type="molecule type" value="Genomic_DNA"/>
</dbReference>
<evidence type="ECO:0000313" key="8">
    <source>
        <dbReference type="Proteomes" id="UP000308092"/>
    </source>
</evidence>
<dbReference type="GO" id="GO:0004674">
    <property type="term" value="F:protein serine/threonine kinase activity"/>
    <property type="evidence" value="ECO:0007669"/>
    <property type="project" value="UniProtKB-KW"/>
</dbReference>
<gene>
    <name evidence="7" type="ORF">EYZ11_004116</name>
</gene>
<protein>
    <recommendedName>
        <fullName evidence="6">Protein kinase domain-containing protein</fullName>
    </recommendedName>
</protein>
<organism evidence="7 8">
    <name type="scientific">Aspergillus tanneri</name>
    <dbReference type="NCBI Taxonomy" id="1220188"/>
    <lineage>
        <taxon>Eukaryota</taxon>
        <taxon>Fungi</taxon>
        <taxon>Dikarya</taxon>
        <taxon>Ascomycota</taxon>
        <taxon>Pezizomycotina</taxon>
        <taxon>Eurotiomycetes</taxon>
        <taxon>Eurotiomycetidae</taxon>
        <taxon>Eurotiales</taxon>
        <taxon>Aspergillaceae</taxon>
        <taxon>Aspergillus</taxon>
        <taxon>Aspergillus subgen. Circumdati</taxon>
    </lineage>
</organism>
<evidence type="ECO:0000256" key="3">
    <source>
        <dbReference type="ARBA" id="ARBA00022741"/>
    </source>
</evidence>
<evidence type="ECO:0000313" key="7">
    <source>
        <dbReference type="EMBL" id="THC96419.1"/>
    </source>
</evidence>
<keyword evidence="4" id="KW-0418">Kinase</keyword>
<evidence type="ECO:0000256" key="5">
    <source>
        <dbReference type="ARBA" id="ARBA00022840"/>
    </source>
</evidence>
<dbReference type="GO" id="GO:0005524">
    <property type="term" value="F:ATP binding"/>
    <property type="evidence" value="ECO:0007669"/>
    <property type="project" value="UniProtKB-KW"/>
</dbReference>
<accession>A0A4S3JLD9</accession>
<dbReference type="InterPro" id="IPR011009">
    <property type="entry name" value="Kinase-like_dom_sf"/>
</dbReference>
<evidence type="ECO:0000256" key="1">
    <source>
        <dbReference type="ARBA" id="ARBA00022527"/>
    </source>
</evidence>
<dbReference type="PANTHER" id="PTHR24055">
    <property type="entry name" value="MITOGEN-ACTIVATED PROTEIN KINASE"/>
    <property type="match status" value="1"/>
</dbReference>